<keyword evidence="5" id="KW-0488">Methylation</keyword>
<reference evidence="14 15" key="1">
    <citation type="journal article" date="2012" name="BMC Genomics">
        <title>Sequencing the genome of Marssonina brunnea reveals fungus-poplar co-evolution.</title>
        <authorList>
            <person name="Zhu S."/>
            <person name="Cao Y.-Z."/>
            <person name="Jiang C."/>
            <person name="Tan B.-Y."/>
            <person name="Wang Z."/>
            <person name="Feng S."/>
            <person name="Zhang L."/>
            <person name="Su X.-H."/>
            <person name="Brejova B."/>
            <person name="Vinar T."/>
            <person name="Xu M."/>
            <person name="Wang M.-X."/>
            <person name="Zhang S.-G."/>
            <person name="Huang M.-R."/>
            <person name="Wu R."/>
            <person name="Zhou Y."/>
        </authorList>
    </citation>
    <scope>NUCLEOTIDE SEQUENCE [LARGE SCALE GENOMIC DNA]</scope>
    <source>
        <strain evidence="14 15">MB_m1</strain>
    </source>
</reference>
<evidence type="ECO:0000313" key="14">
    <source>
        <dbReference type="EMBL" id="EKD12404.1"/>
    </source>
</evidence>
<feature type="compositionally biased region" description="Basic and acidic residues" evidence="12">
    <location>
        <begin position="187"/>
        <end position="207"/>
    </location>
</feature>
<feature type="region of interest" description="Disordered" evidence="12">
    <location>
        <begin position="187"/>
        <end position="309"/>
    </location>
</feature>
<dbReference type="Gene3D" id="4.10.260.10">
    <property type="entry name" value="Transducin (heterotrimeric G protein), gamma chain"/>
    <property type="match status" value="1"/>
</dbReference>
<dbReference type="Pfam" id="PF10262">
    <property type="entry name" value="Rdx"/>
    <property type="match status" value="1"/>
</dbReference>
<dbReference type="AlphaFoldDB" id="K1XIU7"/>
<evidence type="ECO:0000313" key="15">
    <source>
        <dbReference type="Proteomes" id="UP000006753"/>
    </source>
</evidence>
<evidence type="ECO:0000256" key="12">
    <source>
        <dbReference type="SAM" id="MobiDB-lite"/>
    </source>
</evidence>
<keyword evidence="6" id="KW-0472">Membrane</keyword>
<comment type="subcellular location">
    <subcellularLocation>
        <location evidence="1">Membrane</location>
        <topology evidence="1">Peripheral membrane protein</topology>
    </subcellularLocation>
</comment>
<protein>
    <recommendedName>
        <fullName evidence="4">Guanine nucleotide-binding protein subunit gamma</fullName>
    </recommendedName>
</protein>
<feature type="domain" description="G protein gamma" evidence="13">
    <location>
        <begin position="22"/>
        <end position="92"/>
    </location>
</feature>
<evidence type="ECO:0000256" key="3">
    <source>
        <dbReference type="ARBA" id="ARBA00011581"/>
    </source>
</evidence>
<accession>K1XIU7</accession>
<dbReference type="InterPro" id="IPR036284">
    <property type="entry name" value="GGL_sf"/>
</dbReference>
<feature type="compositionally biased region" description="Low complexity" evidence="12">
    <location>
        <begin position="214"/>
        <end position="227"/>
    </location>
</feature>
<evidence type="ECO:0000259" key="13">
    <source>
        <dbReference type="SMART" id="SM01224"/>
    </source>
</evidence>
<dbReference type="InParanoid" id="K1XIU7"/>
<comment type="subunit">
    <text evidence="3">G proteins are composed of 3 units, alpha, beta and gamma.</text>
</comment>
<dbReference type="FunFam" id="4.10.260.10:FF:000003">
    <property type="entry name" value="G-protein complex gamma subunit Ste18/GpgA"/>
    <property type="match status" value="1"/>
</dbReference>
<keyword evidence="11" id="KW-0636">Prenylation</keyword>
<sequence length="309" mass="33647">MPSGYSSREDPGQIKKNKQSMADLKLRRLTELNTRLREDLERERIPVSQASKSIISYTNSTKDFMVPSAWGSVDKKDDPYAPQQSGGCCIVIHGGSRKRLVAYAVPSSLHRVLHTMQMAFKFAQELLSTFSTSLGEVALQPSSGGTFIVHLLTENSSDVNGLPATITTHVIWDRKAEGQFPETKELKRRVRDIIDPKRDLGHVDGKKSTPKPEPTSTQPISTTSQDPLPQNTNTGTPVPHAINHLQALEGPNERKFTPMDVDVSSRPSSSQGQDGGGGEMVDATVKAEVSDENSGGGYCKPGEDCEDCA</sequence>
<evidence type="ECO:0000256" key="5">
    <source>
        <dbReference type="ARBA" id="ARBA00022481"/>
    </source>
</evidence>
<evidence type="ECO:0000256" key="2">
    <source>
        <dbReference type="ARBA" id="ARBA00007431"/>
    </source>
</evidence>
<dbReference type="eggNOG" id="ENOG502S5Z5">
    <property type="taxonomic scope" value="Eukaryota"/>
</dbReference>
<dbReference type="EMBL" id="JH921458">
    <property type="protein sequence ID" value="EKD12404.1"/>
    <property type="molecule type" value="Genomic_DNA"/>
</dbReference>
<dbReference type="HOGENOM" id="CLU_068510_0_2_1"/>
<dbReference type="SMART" id="SM01224">
    <property type="entry name" value="G_gamma"/>
    <property type="match status" value="1"/>
</dbReference>
<dbReference type="STRING" id="1072389.K1XIU7"/>
<organism evidence="14 15">
    <name type="scientific">Marssonina brunnea f. sp. multigermtubi (strain MB_m1)</name>
    <name type="common">Marssonina leaf spot fungus</name>
    <dbReference type="NCBI Taxonomy" id="1072389"/>
    <lineage>
        <taxon>Eukaryota</taxon>
        <taxon>Fungi</taxon>
        <taxon>Dikarya</taxon>
        <taxon>Ascomycota</taxon>
        <taxon>Pezizomycotina</taxon>
        <taxon>Leotiomycetes</taxon>
        <taxon>Helotiales</taxon>
        <taxon>Drepanopezizaceae</taxon>
        <taxon>Drepanopeziza</taxon>
    </lineage>
</organism>
<dbReference type="InterPro" id="IPR011893">
    <property type="entry name" value="Selenoprotein_Rdx-typ"/>
</dbReference>
<gene>
    <name evidence="14" type="ORF">MBM_09438</name>
</gene>
<dbReference type="PANTHER" id="PTHR36417:SF2">
    <property type="entry name" value="SELENOPROTEIN DOMAIN PROTEIN (AFU_ORTHOLOGUE AFUA_1G05220)"/>
    <property type="match status" value="1"/>
</dbReference>
<keyword evidence="7" id="KW-0564">Palmitate</keyword>
<dbReference type="Proteomes" id="UP000006753">
    <property type="component" value="Unassembled WGS sequence"/>
</dbReference>
<dbReference type="SUPFAM" id="SSF52833">
    <property type="entry name" value="Thioredoxin-like"/>
    <property type="match status" value="1"/>
</dbReference>
<evidence type="ECO:0000256" key="9">
    <source>
        <dbReference type="ARBA" id="ARBA00023284"/>
    </source>
</evidence>
<dbReference type="InterPro" id="IPR015898">
    <property type="entry name" value="G-protein_gamma-like_dom"/>
</dbReference>
<dbReference type="Gene3D" id="3.40.30.10">
    <property type="entry name" value="Glutaredoxin"/>
    <property type="match status" value="1"/>
</dbReference>
<evidence type="ECO:0000256" key="8">
    <source>
        <dbReference type="ARBA" id="ARBA00023224"/>
    </source>
</evidence>
<dbReference type="OrthoDB" id="60822at2759"/>
<dbReference type="InterPro" id="IPR036249">
    <property type="entry name" value="Thioredoxin-like_sf"/>
</dbReference>
<evidence type="ECO:0000256" key="6">
    <source>
        <dbReference type="ARBA" id="ARBA00023136"/>
    </source>
</evidence>
<proteinExistence type="inferred from homology"/>
<dbReference type="GO" id="GO:0007186">
    <property type="term" value="P:G protein-coupled receptor signaling pathway"/>
    <property type="evidence" value="ECO:0007669"/>
    <property type="project" value="InterPro"/>
</dbReference>
<comment type="similarity">
    <text evidence="2">Belongs to the G protein gamma family.</text>
</comment>
<keyword evidence="8" id="KW-0807">Transducer</keyword>
<keyword evidence="15" id="KW-1185">Reference proteome</keyword>
<evidence type="ECO:0000256" key="7">
    <source>
        <dbReference type="ARBA" id="ARBA00023139"/>
    </source>
</evidence>
<evidence type="ECO:0000256" key="10">
    <source>
        <dbReference type="ARBA" id="ARBA00023288"/>
    </source>
</evidence>
<keyword evidence="9" id="KW-0676">Redox-active center</keyword>
<dbReference type="KEGG" id="mbe:MBM_09438"/>
<feature type="region of interest" description="Disordered" evidence="12">
    <location>
        <begin position="1"/>
        <end position="21"/>
    </location>
</feature>
<keyword evidence="10" id="KW-0449">Lipoprotein</keyword>
<dbReference type="Pfam" id="PF00631">
    <property type="entry name" value="G-gamma"/>
    <property type="match status" value="1"/>
</dbReference>
<evidence type="ECO:0000256" key="1">
    <source>
        <dbReference type="ARBA" id="ARBA00004170"/>
    </source>
</evidence>
<evidence type="ECO:0000256" key="11">
    <source>
        <dbReference type="ARBA" id="ARBA00023289"/>
    </source>
</evidence>
<dbReference type="SUPFAM" id="SSF48670">
    <property type="entry name" value="Transducin (heterotrimeric G protein), gamma chain"/>
    <property type="match status" value="1"/>
</dbReference>
<dbReference type="GO" id="GO:0016020">
    <property type="term" value="C:membrane"/>
    <property type="evidence" value="ECO:0007669"/>
    <property type="project" value="UniProtKB-SubCell"/>
</dbReference>
<dbReference type="PANTHER" id="PTHR36417">
    <property type="entry name" value="SELENOPROTEIN DOMAIN PROTEIN (AFU_ORTHOLOGUE AFUA_1G05220)"/>
    <property type="match status" value="1"/>
</dbReference>
<name>K1XIU7_MARBU</name>
<evidence type="ECO:0000256" key="4">
    <source>
        <dbReference type="ARBA" id="ARBA00016111"/>
    </source>
</evidence>